<dbReference type="EC" id="1.17.4.2" evidence="5"/>
<dbReference type="Proteomes" id="UP000680348">
    <property type="component" value="Unassembled WGS sequence"/>
</dbReference>
<dbReference type="InterPro" id="IPR050862">
    <property type="entry name" value="RdRp_reductase_class-2"/>
</dbReference>
<evidence type="ECO:0000256" key="1">
    <source>
        <dbReference type="ARBA" id="ARBA00001922"/>
    </source>
</evidence>
<accession>A0A942E0P2</accession>
<keyword evidence="6" id="KW-1185">Reference proteome</keyword>
<evidence type="ECO:0000256" key="2">
    <source>
        <dbReference type="ARBA" id="ARBA00022628"/>
    </source>
</evidence>
<name>A0A942E0P2_9HYPH</name>
<keyword evidence="3 5" id="KW-0560">Oxidoreductase</keyword>
<keyword evidence="4" id="KW-0170">Cobalt</keyword>
<evidence type="ECO:0000313" key="5">
    <source>
        <dbReference type="EMBL" id="MBS3648715.1"/>
    </source>
</evidence>
<dbReference type="InterPro" id="IPR013345">
    <property type="entry name" value="RTP_Rdtase_AdoCbl-dep"/>
</dbReference>
<dbReference type="GO" id="GO:0004748">
    <property type="term" value="F:ribonucleoside-diphosphate reductase activity, thioredoxin disulfide as acceptor"/>
    <property type="evidence" value="ECO:0007669"/>
    <property type="project" value="InterPro"/>
</dbReference>
<gene>
    <name evidence="5" type="primary">nrdJ</name>
    <name evidence="5" type="ORF">KEU06_08745</name>
</gene>
<dbReference type="GO" id="GO:0006260">
    <property type="term" value="P:DNA replication"/>
    <property type="evidence" value="ECO:0007669"/>
    <property type="project" value="InterPro"/>
</dbReference>
<organism evidence="5 6">
    <name type="scientific">Pseudaminobacter soli</name>
    <name type="common">ex Zhang et al. 2022</name>
    <dbReference type="NCBI Taxonomy" id="2831468"/>
    <lineage>
        <taxon>Bacteria</taxon>
        <taxon>Pseudomonadati</taxon>
        <taxon>Pseudomonadota</taxon>
        <taxon>Alphaproteobacteria</taxon>
        <taxon>Hyphomicrobiales</taxon>
        <taxon>Phyllobacteriaceae</taxon>
        <taxon>Pseudaminobacter</taxon>
    </lineage>
</organism>
<dbReference type="NCBIfam" id="TIGR02505">
    <property type="entry name" value="RTPR"/>
    <property type="match status" value="1"/>
</dbReference>
<dbReference type="GO" id="GO:0000166">
    <property type="term" value="F:nucleotide binding"/>
    <property type="evidence" value="ECO:0007669"/>
    <property type="project" value="InterPro"/>
</dbReference>
<protein>
    <submittedName>
        <fullName evidence="5">Ribonucleoside-triphosphate reductase, adenosylcobalamin-dependent</fullName>
        <ecNumber evidence="5">1.17.4.2</ecNumber>
    </submittedName>
</protein>
<comment type="cofactor">
    <cofactor evidence="1">
        <name>adenosylcob(III)alamin</name>
        <dbReference type="ChEBI" id="CHEBI:18408"/>
    </cofactor>
</comment>
<dbReference type="RefSeq" id="WP_188254280.1">
    <property type="nucleotide sequence ID" value="NZ_JABVCF010000004.1"/>
</dbReference>
<dbReference type="Gene3D" id="3.20.70.20">
    <property type="match status" value="1"/>
</dbReference>
<dbReference type="GO" id="GO:0008998">
    <property type="term" value="F:ribonucleoside-triphosphate reductase (thioredoxin) activity"/>
    <property type="evidence" value="ECO:0007669"/>
    <property type="project" value="UniProtKB-EC"/>
</dbReference>
<evidence type="ECO:0000256" key="3">
    <source>
        <dbReference type="ARBA" id="ARBA00023002"/>
    </source>
</evidence>
<sequence>MANQSARAAFVEHRTYLRPAVDGGARLETKAASLDRQIGHQRYLWEEAKKAKYSYMKDAFEEVQTDIEALWSKILEIESLSRQFAGLGMEGLEDVADDLAKIPAVESELERLKHKRDAIVVAYDRLWQLTAEEEAELAELREIIRTRKGSLSGRVKWMAGTDVIRERPSAAFNCSFTDIRIPADIVDAFWLLLQGCGVGFRPQPGLLSGFGQRIEKVEFVASTRAGRGGQEKNTNTFNPETGEWRIVVGDSAKAWAKLAGTLMAKKYRAKKLVLDFSQLRPAGQRLRGYGWISSGWEPLRDGLKIIIDVMNNAAGRALDAIDILDIVNALGTVLSSRRSAQIALLDADHPDAERFAKAKDNYYPDRYWRGQSNNSLTFMRKPTIEELVRMFVSIQLSGEPGFYNMAHAKKRAPWADGCNPCAEIILPSKGFCNLVQIVMHRFNGDLPALHRAAYILARANYRQTCVSMRDGVLQTAWDDNNKLLRLCGVSPTGYVDWEYADNAEMLDGFKKVAVWAANSMADELGTPRPALVTQVQPNGTGSKAMGEDGDEIKEGAHQPKAEHIFNNVAVSIHDPLVKKALDAGYYVFDKPVGKDQQVTEKLIRFPVKYDQKGLTPVERVVNGVKETIFVDAEPAVVQLERYRTLMDHYVQHNCSITVAFEPHEVSEIVEWLDDWWDHFIGVSFLERPDVTKTAEQLGHPYLPQEVVAQSTYDAYVKNLKPLILDDDNSYDGVAIEDCATGACPVR</sequence>
<reference evidence="5" key="1">
    <citation type="submission" date="2021-04" db="EMBL/GenBank/DDBJ databases">
        <title>Pseudaminobacter soli sp. nov., isolated from paddy soil contaminated by heavy metals.</title>
        <authorList>
            <person name="Zhang K."/>
        </authorList>
    </citation>
    <scope>NUCLEOTIDE SEQUENCE</scope>
    <source>
        <strain evidence="5">19-2017</strain>
    </source>
</reference>
<proteinExistence type="predicted"/>
<evidence type="ECO:0000313" key="6">
    <source>
        <dbReference type="Proteomes" id="UP000680348"/>
    </source>
</evidence>
<dbReference type="Gene3D" id="3.30.1620.10">
    <property type="entry name" value="b-12 dependent (class ii) ribonucleotide reductase, Chain A, Domain 2"/>
    <property type="match status" value="1"/>
</dbReference>
<dbReference type="Gene3D" id="3.90.1390.10">
    <property type="entry name" value="b-12 dependent (class ii) ribonucleotide reductase, chain A, domain 3"/>
    <property type="match status" value="1"/>
</dbReference>
<dbReference type="SUPFAM" id="SSF51998">
    <property type="entry name" value="PFL-like glycyl radical enzymes"/>
    <property type="match status" value="1"/>
</dbReference>
<comment type="caution">
    <text evidence="5">The sequence shown here is derived from an EMBL/GenBank/DDBJ whole genome shotgun (WGS) entry which is preliminary data.</text>
</comment>
<dbReference type="PANTHER" id="PTHR43371:SF1">
    <property type="entry name" value="RIBONUCLEOSIDE-DIPHOSPHATE REDUCTASE"/>
    <property type="match status" value="1"/>
</dbReference>
<dbReference type="AlphaFoldDB" id="A0A942E0P2"/>
<dbReference type="EMBL" id="JAGWCR010000004">
    <property type="protein sequence ID" value="MBS3648715.1"/>
    <property type="molecule type" value="Genomic_DNA"/>
</dbReference>
<dbReference type="GO" id="GO:0031419">
    <property type="term" value="F:cobalamin binding"/>
    <property type="evidence" value="ECO:0007669"/>
    <property type="project" value="UniProtKB-KW"/>
</dbReference>
<keyword evidence="2" id="KW-0846">Cobalamin</keyword>
<dbReference type="PANTHER" id="PTHR43371">
    <property type="entry name" value="VITAMIN B12-DEPENDENT RIBONUCLEOTIDE REDUCTASE"/>
    <property type="match status" value="1"/>
</dbReference>
<evidence type="ECO:0000256" key="4">
    <source>
        <dbReference type="ARBA" id="ARBA00023285"/>
    </source>
</evidence>